<keyword evidence="4 10" id="KW-0520">NAD</keyword>
<feature type="domain" description="Glycosyl hydrolase family 4 C-terminal" evidence="11">
    <location>
        <begin position="192"/>
        <end position="436"/>
    </location>
</feature>
<dbReference type="AlphaFoldDB" id="A0A1S8YM87"/>
<comment type="similarity">
    <text evidence="1 10">Belongs to the glycosyl hydrolase 4 family.</text>
</comment>
<feature type="site" description="Increases basicity of active site Tyr" evidence="9">
    <location>
        <position position="106"/>
    </location>
</feature>
<dbReference type="InterPro" id="IPR015955">
    <property type="entry name" value="Lactate_DH/Glyco_Ohase_4_C"/>
</dbReference>
<keyword evidence="8" id="KW-0533">Nickel</keyword>
<dbReference type="SUPFAM" id="SSF56327">
    <property type="entry name" value="LDH C-terminal domain-like"/>
    <property type="match status" value="1"/>
</dbReference>
<feature type="binding site" evidence="8">
    <location>
        <position position="167"/>
    </location>
    <ligand>
        <name>Mn(2+)</name>
        <dbReference type="ChEBI" id="CHEBI:29035"/>
    </ligand>
</feature>
<protein>
    <submittedName>
        <fullName evidence="12">Glycoside hydrolase</fullName>
    </submittedName>
</protein>
<dbReference type="Gene3D" id="3.90.110.10">
    <property type="entry name" value="Lactate dehydrogenase/glycoside hydrolase, family 4, C-terminal"/>
    <property type="match status" value="1"/>
</dbReference>
<dbReference type="Gene3D" id="3.40.50.720">
    <property type="entry name" value="NAD(P)-binding Rossmann-like Domain"/>
    <property type="match status" value="1"/>
</dbReference>
<dbReference type="GO" id="GO:0046872">
    <property type="term" value="F:metal ion binding"/>
    <property type="evidence" value="ECO:0007669"/>
    <property type="project" value="UniProtKB-KW"/>
</dbReference>
<keyword evidence="2 8" id="KW-0479">Metal-binding</keyword>
<dbReference type="PRINTS" id="PR00732">
    <property type="entry name" value="GLHYDRLASE4"/>
</dbReference>
<dbReference type="GO" id="GO:0016616">
    <property type="term" value="F:oxidoreductase activity, acting on the CH-OH group of donors, NAD or NADP as acceptor"/>
    <property type="evidence" value="ECO:0007669"/>
    <property type="project" value="InterPro"/>
</dbReference>
<dbReference type="PANTHER" id="PTHR32092:SF5">
    <property type="entry name" value="6-PHOSPHO-BETA-GLUCOSIDASE"/>
    <property type="match status" value="1"/>
</dbReference>
<evidence type="ECO:0000256" key="5">
    <source>
        <dbReference type="ARBA" id="ARBA00023211"/>
    </source>
</evidence>
<keyword evidence="6 10" id="KW-0326">Glycosidase</keyword>
<keyword evidence="8" id="KW-0408">Iron</keyword>
<dbReference type="InterPro" id="IPR036291">
    <property type="entry name" value="NAD(P)-bd_dom_sf"/>
</dbReference>
<dbReference type="OrthoDB" id="9767022at2"/>
<dbReference type="InterPro" id="IPR022616">
    <property type="entry name" value="Glyco_hydro_4_C"/>
</dbReference>
<evidence type="ECO:0000256" key="10">
    <source>
        <dbReference type="RuleBase" id="RU361152"/>
    </source>
</evidence>
<name>A0A1S8YM87_9GAMM</name>
<dbReference type="Pfam" id="PF02056">
    <property type="entry name" value="Glyco_hydro_4"/>
    <property type="match status" value="1"/>
</dbReference>
<proteinExistence type="inferred from homology"/>
<dbReference type="Proteomes" id="UP000190667">
    <property type="component" value="Unassembled WGS sequence"/>
</dbReference>
<evidence type="ECO:0000256" key="7">
    <source>
        <dbReference type="PIRSR" id="PIRSR601088-2"/>
    </source>
</evidence>
<feature type="binding site" evidence="8">
    <location>
        <position position="197"/>
    </location>
    <ligand>
        <name>Mn(2+)</name>
        <dbReference type="ChEBI" id="CHEBI:29035"/>
    </ligand>
</feature>
<dbReference type="STRING" id="1926881.BTJ39_10110"/>
<dbReference type="GO" id="GO:0005975">
    <property type="term" value="P:carbohydrate metabolic process"/>
    <property type="evidence" value="ECO:0007669"/>
    <property type="project" value="InterPro"/>
</dbReference>
<evidence type="ECO:0000256" key="3">
    <source>
        <dbReference type="ARBA" id="ARBA00022801"/>
    </source>
</evidence>
<sequence length="459" mass="51463">MKLTVLGGGGVRSAFLAKSLAYNAHRIGLKEVVFLDSEADNLAIFGEIARYVFDTIRPDIHFTLTSDAVSALKGANFVITTLRVGGDESRIRDERIALEHNTLGQETTGAGGFAMAMRSIPAILDYCQLIELHAAPDAILFNFTNPSGLVTEAIIKSGFKRRVYGICDAPSELIRELPHILGCDEQALKVECYGLNHFSWFTHFTVNGEDVTERLVKMPELYSKTAMQYFSPQLVELCDNQLLNEYLYYYYYREIALRAIQDAPETRGEQIARINRDMREELAAIDVKANPAAAFDIWMKHYLRRENSYMQNESQQEKFNVREPLTLQQFIEQPDSGGYAGVALDILEAVNSDTSKRIVVSLANNGTLDFLLPDDVIEISCDLSKSGLKPVTPQQVPLAQKNMISCVKEYERLAVAAILKRDRALAVRALMAHPLVGSWSLAQKLVEAYLSDSRFTDWK</sequence>
<evidence type="ECO:0000256" key="1">
    <source>
        <dbReference type="ARBA" id="ARBA00010141"/>
    </source>
</evidence>
<dbReference type="GO" id="GO:0004553">
    <property type="term" value="F:hydrolase activity, hydrolyzing O-glycosyl compounds"/>
    <property type="evidence" value="ECO:0007669"/>
    <property type="project" value="InterPro"/>
</dbReference>
<evidence type="ECO:0000259" key="11">
    <source>
        <dbReference type="Pfam" id="PF11975"/>
    </source>
</evidence>
<evidence type="ECO:0000256" key="4">
    <source>
        <dbReference type="ARBA" id="ARBA00023027"/>
    </source>
</evidence>
<keyword evidence="13" id="KW-1185">Reference proteome</keyword>
<dbReference type="PANTHER" id="PTHR32092">
    <property type="entry name" value="6-PHOSPHO-BETA-GLUCOSIDASE-RELATED"/>
    <property type="match status" value="1"/>
</dbReference>
<evidence type="ECO:0000256" key="2">
    <source>
        <dbReference type="ARBA" id="ARBA00022723"/>
    </source>
</evidence>
<keyword evidence="5 8" id="KW-0464">Manganese</keyword>
<evidence type="ECO:0000313" key="12">
    <source>
        <dbReference type="EMBL" id="OON40239.1"/>
    </source>
</evidence>
<comment type="caution">
    <text evidence="12">The sequence shown here is derived from an EMBL/GenBank/DDBJ whole genome shotgun (WGS) entry which is preliminary data.</text>
</comment>
<evidence type="ECO:0000256" key="6">
    <source>
        <dbReference type="ARBA" id="ARBA00023295"/>
    </source>
</evidence>
<keyword evidence="3 10" id="KW-0378">Hydrolase</keyword>
<comment type="cofactor">
    <cofactor evidence="10">
        <name>NAD(+)</name>
        <dbReference type="ChEBI" id="CHEBI:57540"/>
    </cofactor>
    <text evidence="10">Binds 1 NAD(+) per subunit.</text>
</comment>
<evidence type="ECO:0000313" key="13">
    <source>
        <dbReference type="Proteomes" id="UP000190667"/>
    </source>
</evidence>
<keyword evidence="8" id="KW-0170">Cobalt</keyword>
<dbReference type="SUPFAM" id="SSF51735">
    <property type="entry name" value="NAD(P)-binding Rossmann-fold domains"/>
    <property type="match status" value="1"/>
</dbReference>
<organism evidence="12 13">
    <name type="scientific">Izhakiella australiensis</name>
    <dbReference type="NCBI Taxonomy" id="1926881"/>
    <lineage>
        <taxon>Bacteria</taxon>
        <taxon>Pseudomonadati</taxon>
        <taxon>Pseudomonadota</taxon>
        <taxon>Gammaproteobacteria</taxon>
        <taxon>Enterobacterales</taxon>
        <taxon>Erwiniaceae</taxon>
        <taxon>Izhakiella</taxon>
    </lineage>
</organism>
<feature type="binding site" evidence="7">
    <location>
        <position position="90"/>
    </location>
    <ligand>
        <name>substrate</name>
    </ligand>
</feature>
<gene>
    <name evidence="12" type="ORF">BTJ39_10110</name>
</gene>
<evidence type="ECO:0000256" key="8">
    <source>
        <dbReference type="PIRSR" id="PIRSR601088-3"/>
    </source>
</evidence>
<evidence type="ECO:0000256" key="9">
    <source>
        <dbReference type="PIRSR" id="PIRSR601088-4"/>
    </source>
</evidence>
<reference evidence="12 13" key="1">
    <citation type="submission" date="2016-12" db="EMBL/GenBank/DDBJ databases">
        <title>Izhakiella australiana sp. nov. of genus Izhakiella isolated from Australian desert.</title>
        <authorList>
            <person name="Ji M."/>
        </authorList>
    </citation>
    <scope>NUCLEOTIDE SEQUENCE [LARGE SCALE GENOMIC DNA]</scope>
    <source>
        <strain evidence="12 13">D4N98</strain>
    </source>
</reference>
<dbReference type="Pfam" id="PF11975">
    <property type="entry name" value="Glyco_hydro_4C"/>
    <property type="match status" value="1"/>
</dbReference>
<dbReference type="EMBL" id="MRUL01000005">
    <property type="protein sequence ID" value="OON40239.1"/>
    <property type="molecule type" value="Genomic_DNA"/>
</dbReference>
<dbReference type="RefSeq" id="WP_078002566.1">
    <property type="nucleotide sequence ID" value="NZ_MRUL01000005.1"/>
</dbReference>
<accession>A0A1S8YM87</accession>
<feature type="binding site" evidence="7">
    <location>
        <position position="145"/>
    </location>
    <ligand>
        <name>substrate</name>
    </ligand>
</feature>
<dbReference type="InterPro" id="IPR001088">
    <property type="entry name" value="Glyco_hydro_4"/>
</dbReference>